<gene>
    <name evidence="9" type="ORF">EVS81_07940</name>
</gene>
<evidence type="ECO:0000259" key="8">
    <source>
        <dbReference type="PROSITE" id="PS50928"/>
    </source>
</evidence>
<evidence type="ECO:0000256" key="7">
    <source>
        <dbReference type="RuleBase" id="RU363032"/>
    </source>
</evidence>
<comment type="subcellular location">
    <subcellularLocation>
        <location evidence="1 7">Cell membrane</location>
        <topology evidence="1 7">Multi-pass membrane protein</topology>
    </subcellularLocation>
</comment>
<evidence type="ECO:0000256" key="6">
    <source>
        <dbReference type="ARBA" id="ARBA00023136"/>
    </source>
</evidence>
<dbReference type="SUPFAM" id="SSF161098">
    <property type="entry name" value="MetI-like"/>
    <property type="match status" value="1"/>
</dbReference>
<dbReference type="AlphaFoldDB" id="A0A4P6KF49"/>
<accession>A0A4P6KF49</accession>
<name>A0A4P6KF49_9MICO</name>
<evidence type="ECO:0000256" key="5">
    <source>
        <dbReference type="ARBA" id="ARBA00022989"/>
    </source>
</evidence>
<dbReference type="Gene3D" id="1.10.3720.10">
    <property type="entry name" value="MetI-like"/>
    <property type="match status" value="1"/>
</dbReference>
<dbReference type="KEGG" id="ltr:EVS81_07940"/>
<comment type="similarity">
    <text evidence="7">Belongs to the binding-protein-dependent transport system permease family.</text>
</comment>
<dbReference type="PROSITE" id="PS50928">
    <property type="entry name" value="ABC_TM1"/>
    <property type="match status" value="1"/>
</dbReference>
<evidence type="ECO:0000256" key="2">
    <source>
        <dbReference type="ARBA" id="ARBA00022448"/>
    </source>
</evidence>
<dbReference type="Pfam" id="PF00528">
    <property type="entry name" value="BPD_transp_1"/>
    <property type="match status" value="1"/>
</dbReference>
<organism evidence="9 10">
    <name type="scientific">Leucobacter triazinivorans</name>
    <dbReference type="NCBI Taxonomy" id="1784719"/>
    <lineage>
        <taxon>Bacteria</taxon>
        <taxon>Bacillati</taxon>
        <taxon>Actinomycetota</taxon>
        <taxon>Actinomycetes</taxon>
        <taxon>Micrococcales</taxon>
        <taxon>Microbacteriaceae</taxon>
        <taxon>Leucobacter</taxon>
    </lineage>
</organism>
<dbReference type="OrthoDB" id="4695618at2"/>
<evidence type="ECO:0000313" key="10">
    <source>
        <dbReference type="Proteomes" id="UP000289260"/>
    </source>
</evidence>
<dbReference type="PANTHER" id="PTHR43163">
    <property type="entry name" value="DIPEPTIDE TRANSPORT SYSTEM PERMEASE PROTEIN DPPB-RELATED"/>
    <property type="match status" value="1"/>
</dbReference>
<feature type="transmembrane region" description="Helical" evidence="7">
    <location>
        <begin position="273"/>
        <end position="299"/>
    </location>
</feature>
<feature type="transmembrane region" description="Helical" evidence="7">
    <location>
        <begin position="165"/>
        <end position="192"/>
    </location>
</feature>
<keyword evidence="10" id="KW-1185">Reference proteome</keyword>
<feature type="domain" description="ABC transmembrane type-1" evidence="8">
    <location>
        <begin position="124"/>
        <end position="329"/>
    </location>
</feature>
<evidence type="ECO:0000313" key="9">
    <source>
        <dbReference type="EMBL" id="QBE48770.1"/>
    </source>
</evidence>
<feature type="transmembrane region" description="Helical" evidence="7">
    <location>
        <begin position="246"/>
        <end position="267"/>
    </location>
</feature>
<keyword evidence="6 7" id="KW-0472">Membrane</keyword>
<keyword evidence="5 7" id="KW-1133">Transmembrane helix</keyword>
<protein>
    <submittedName>
        <fullName evidence="9">ABC transporter permease</fullName>
    </submittedName>
</protein>
<dbReference type="CDD" id="cd06261">
    <property type="entry name" value="TM_PBP2"/>
    <property type="match status" value="1"/>
</dbReference>
<dbReference type="Proteomes" id="UP000289260">
    <property type="component" value="Chromosome"/>
</dbReference>
<feature type="transmembrane region" description="Helical" evidence="7">
    <location>
        <begin position="311"/>
        <end position="332"/>
    </location>
</feature>
<reference evidence="9 10" key="1">
    <citation type="submission" date="2019-02" db="EMBL/GenBank/DDBJ databases">
        <authorList>
            <person name="Sun L."/>
            <person name="Pan D."/>
            <person name="Wu X."/>
        </authorList>
    </citation>
    <scope>NUCLEOTIDE SEQUENCE [LARGE SCALE GENOMIC DNA]</scope>
    <source>
        <strain evidence="9 10">JW-1</strain>
    </source>
</reference>
<keyword evidence="2 7" id="KW-0813">Transport</keyword>
<evidence type="ECO:0000256" key="4">
    <source>
        <dbReference type="ARBA" id="ARBA00022692"/>
    </source>
</evidence>
<feature type="transmembrane region" description="Helical" evidence="7">
    <location>
        <begin position="130"/>
        <end position="153"/>
    </location>
</feature>
<dbReference type="RefSeq" id="WP_130109905.1">
    <property type="nucleotide sequence ID" value="NZ_CP035806.1"/>
</dbReference>
<sequence length="344" mass="36749">MSRPVKGVLQGGVTAPLEVIAAPRRVVNPWLGFGIRRFTGLLLSFCLLVVITFLIVPLIPGDPATMVAGEAATPAQVADVRAALGLDQPLIVQFWEYVKGLFSFDLGRSFFYGGTVSDVVLARLPYTVTIALLSITCVLLVGVPCGLAVALVTRGGRNRGLDHTFNALTSFVFAIPNYVLATLLILVFAIEFRWFPPGGVESPLSYVLPTLAIMSGPTAVIARIVRRETAVILEQDYIRTARGWRLSAWVVNTRYVLPNILTTVLTLSGLMLAGLLGGAVVIETVFALPGLGSGVITAIINRDYPVIRGIVLLLGMLATIIIVAVDFLLAVIDPRKLTGAESNG</sequence>
<dbReference type="InterPro" id="IPR035906">
    <property type="entry name" value="MetI-like_sf"/>
</dbReference>
<keyword evidence="4 7" id="KW-0812">Transmembrane</keyword>
<proteinExistence type="inferred from homology"/>
<feature type="transmembrane region" description="Helical" evidence="7">
    <location>
        <begin position="204"/>
        <end position="225"/>
    </location>
</feature>
<dbReference type="GO" id="GO:0005886">
    <property type="term" value="C:plasma membrane"/>
    <property type="evidence" value="ECO:0007669"/>
    <property type="project" value="UniProtKB-SubCell"/>
</dbReference>
<dbReference type="InterPro" id="IPR000515">
    <property type="entry name" value="MetI-like"/>
</dbReference>
<evidence type="ECO:0000256" key="1">
    <source>
        <dbReference type="ARBA" id="ARBA00004651"/>
    </source>
</evidence>
<keyword evidence="3" id="KW-1003">Cell membrane</keyword>
<evidence type="ECO:0000256" key="3">
    <source>
        <dbReference type="ARBA" id="ARBA00022475"/>
    </source>
</evidence>
<dbReference type="PANTHER" id="PTHR43163:SF6">
    <property type="entry name" value="DIPEPTIDE TRANSPORT SYSTEM PERMEASE PROTEIN DPPB-RELATED"/>
    <property type="match status" value="1"/>
</dbReference>
<dbReference type="GO" id="GO:0055085">
    <property type="term" value="P:transmembrane transport"/>
    <property type="evidence" value="ECO:0007669"/>
    <property type="project" value="InterPro"/>
</dbReference>
<dbReference type="EMBL" id="CP035806">
    <property type="protein sequence ID" value="QBE48770.1"/>
    <property type="molecule type" value="Genomic_DNA"/>
</dbReference>
<dbReference type="InterPro" id="IPR045621">
    <property type="entry name" value="BPD_transp_1_N"/>
</dbReference>
<feature type="transmembrane region" description="Helical" evidence="7">
    <location>
        <begin position="38"/>
        <end position="59"/>
    </location>
</feature>
<dbReference type="Pfam" id="PF19300">
    <property type="entry name" value="BPD_transp_1_N"/>
    <property type="match status" value="1"/>
</dbReference>